<dbReference type="HOGENOM" id="CLU_1044762_0_0_4"/>
<dbReference type="Proteomes" id="UP000028782">
    <property type="component" value="Chromosome"/>
</dbReference>
<dbReference type="Pfam" id="PF03695">
    <property type="entry name" value="UPF0149"/>
    <property type="match status" value="1"/>
</dbReference>
<evidence type="ECO:0000313" key="2">
    <source>
        <dbReference type="EMBL" id="AIJ49394.1"/>
    </source>
</evidence>
<dbReference type="InterPro" id="IPR004027">
    <property type="entry name" value="SEC_C_motif"/>
</dbReference>
<dbReference type="InterPro" id="IPR011978">
    <property type="entry name" value="YgfB-like"/>
</dbReference>
<dbReference type="Pfam" id="PF02810">
    <property type="entry name" value="SEC-C"/>
    <property type="match status" value="1"/>
</dbReference>
<reference evidence="2 3" key="1">
    <citation type="journal article" date="2014" name="Genome Announc.">
        <title>Complete Genome Sequence of Polychlorinated Biphenyl Degrader Comamonas testosteroni TK102 (NBRC 109938).</title>
        <authorList>
            <person name="Fukuda K."/>
            <person name="Hosoyama A."/>
            <person name="Tsuchikane K."/>
            <person name="Ohji S."/>
            <person name="Yamazoe A."/>
            <person name="Fujita N."/>
            <person name="Shintani M."/>
            <person name="Kimbara K."/>
        </authorList>
    </citation>
    <scope>NUCLEOTIDE SEQUENCE [LARGE SCALE GENOMIC DNA]</scope>
    <source>
        <strain evidence="2">TK102</strain>
    </source>
</reference>
<dbReference type="PANTHER" id="PTHR33747:SF1">
    <property type="entry name" value="ADENYLATE CYCLASE-ASSOCIATED CAP C-TERMINAL DOMAIN-CONTAINING PROTEIN"/>
    <property type="match status" value="1"/>
</dbReference>
<sequence>MQEQAPNSAAEDAALADMPEGALSNDQLEELDALLDELRTRGDEIPQWEFCDGFLTALVCTRRPIAAAEYMPMLLGDGEALQVAEGQPLPKLEAFKDEAQQARFMELFELRLAEVREQLDADIKSLADDAAFQPEALDTRGAIAILPEAEQAELAGEEVPSFSQVWALGFMFVVENWADEWAPPRDKDAAQLLDAAMEFIVNLTEDDTDEPALNLYDEAGPASTSQERVDAFGEAIWAVYDLYRLWKSMGPRQETIVKGEQPGRNDPCPCGSGKKFKKCHGA</sequence>
<organism evidence="2 3">
    <name type="scientific">Comamonas testosteroni TK102</name>
    <dbReference type="NCBI Taxonomy" id="1392005"/>
    <lineage>
        <taxon>Bacteria</taxon>
        <taxon>Pseudomonadati</taxon>
        <taxon>Pseudomonadota</taxon>
        <taxon>Betaproteobacteria</taxon>
        <taxon>Burkholderiales</taxon>
        <taxon>Comamonadaceae</taxon>
        <taxon>Comamonas</taxon>
    </lineage>
</organism>
<feature type="region of interest" description="Disordered" evidence="1">
    <location>
        <begin position="1"/>
        <end position="22"/>
    </location>
</feature>
<proteinExistence type="predicted"/>
<dbReference type="Gene3D" id="3.10.450.50">
    <property type="match status" value="1"/>
</dbReference>
<evidence type="ECO:0000256" key="1">
    <source>
        <dbReference type="SAM" id="MobiDB-lite"/>
    </source>
</evidence>
<protein>
    <submittedName>
        <fullName evidence="2">Zinc chelation protein SecC</fullName>
    </submittedName>
</protein>
<dbReference type="AlphaFoldDB" id="A0A076PRE0"/>
<name>A0A076PRE0_COMTE</name>
<dbReference type="EMBL" id="CP006704">
    <property type="protein sequence ID" value="AIJ49394.1"/>
    <property type="molecule type" value="Genomic_DNA"/>
</dbReference>
<accession>A0A076PRE0</accession>
<evidence type="ECO:0000313" key="3">
    <source>
        <dbReference type="Proteomes" id="UP000028782"/>
    </source>
</evidence>
<dbReference type="PANTHER" id="PTHR33747">
    <property type="entry name" value="UPF0225 PROTEIN SCO1677"/>
    <property type="match status" value="1"/>
</dbReference>
<gene>
    <name evidence="2" type="ORF">O987_26640</name>
</gene>
<dbReference type="KEGG" id="ctes:O987_26640"/>
<dbReference type="SUPFAM" id="SSF103642">
    <property type="entry name" value="Sec-C motif"/>
    <property type="match status" value="1"/>
</dbReference>